<comment type="caution">
    <text evidence="1">The sequence shown here is derived from an EMBL/GenBank/DDBJ whole genome shotgun (WGS) entry which is preliminary data.</text>
</comment>
<dbReference type="Proteomes" id="UP000004277">
    <property type="component" value="Unassembled WGS sequence"/>
</dbReference>
<accession>A0ACD3SSZ0</accession>
<gene>
    <name evidence="1" type="ORF">MW7_002740</name>
</gene>
<dbReference type="EMBL" id="AKCV02000011">
    <property type="protein sequence ID" value="TMS59352.1"/>
    <property type="molecule type" value="Genomic_DNA"/>
</dbReference>
<evidence type="ECO:0000313" key="1">
    <source>
        <dbReference type="EMBL" id="TMS59352.1"/>
    </source>
</evidence>
<evidence type="ECO:0000313" key="2">
    <source>
        <dbReference type="Proteomes" id="UP000004277"/>
    </source>
</evidence>
<keyword evidence="2" id="KW-1185">Reference proteome</keyword>
<protein>
    <submittedName>
        <fullName evidence="1">Murein transglycosylase</fullName>
    </submittedName>
</protein>
<name>A0ACD3SSZ0_9BURK</name>
<proteinExistence type="predicted"/>
<reference evidence="1" key="1">
    <citation type="submission" date="2019-05" db="EMBL/GenBank/DDBJ databases">
        <title>Revised genome assembly of Burkholderiaceae (previously Ralstonia) sp. PBA.</title>
        <authorList>
            <person name="Gan H.M."/>
        </authorList>
    </citation>
    <scope>NUCLEOTIDE SEQUENCE</scope>
    <source>
        <strain evidence="1">PBA</strain>
    </source>
</reference>
<sequence length="350" mass="37921">MLRFGGLAALAVLAGCVTTPPVSPPVAPPPQAGTLQPAAWAEIDGWNSDDVRAAWPALQSGCQVLKRRAEWARPCSEALMFDAGDPAAVKRFFETNFVPYRVVNSDGTDTGLVTGYYEPVLRGSRTRRGQYQIPLHTLPPQLRGRAMPARAELLRSPALRGAELVYVDDAVEAAFLQIQGSGRIQLAEGGVMRVGYAGTNDQPFRSFGRWLLDRGEITPAQATMQGIKAWARANPGRVDEMLNVNSRYVFFRELPPSNDGPIGALGVPLTAERSIAVDPKAIPLGAPVFLSTTRPLSNEPIQRLMFAQDTGTAIRGAVRADFFWGAGDAAGEQAGRMKQRGQMWVLKPRT</sequence>
<organism evidence="1 2">
    <name type="scientific">Imbroritus primus</name>
    <dbReference type="NCBI Taxonomy" id="3058603"/>
    <lineage>
        <taxon>Bacteria</taxon>
        <taxon>Pseudomonadati</taxon>
        <taxon>Pseudomonadota</taxon>
        <taxon>Betaproteobacteria</taxon>
        <taxon>Burkholderiales</taxon>
        <taxon>Burkholderiaceae</taxon>
        <taxon>Imbroritus</taxon>
    </lineage>
</organism>